<evidence type="ECO:0000256" key="5">
    <source>
        <dbReference type="ARBA" id="ARBA00023163"/>
    </source>
</evidence>
<dbReference type="Pfam" id="PF04545">
    <property type="entry name" value="Sigma70_r4"/>
    <property type="match status" value="1"/>
</dbReference>
<dbReference type="Proteomes" id="UP000320496">
    <property type="component" value="Chromosome"/>
</dbReference>
<name>A0A517ZE12_9PLAN</name>
<dbReference type="KEGG" id="mri:Mal4_50780"/>
<dbReference type="PANTHER" id="PTHR43133">
    <property type="entry name" value="RNA POLYMERASE ECF-TYPE SIGMA FACTO"/>
    <property type="match status" value="1"/>
</dbReference>
<evidence type="ECO:0000256" key="1">
    <source>
        <dbReference type="ARBA" id="ARBA00010641"/>
    </source>
</evidence>
<evidence type="ECO:0000256" key="3">
    <source>
        <dbReference type="ARBA" id="ARBA00023082"/>
    </source>
</evidence>
<dbReference type="GO" id="GO:0003677">
    <property type="term" value="F:DNA binding"/>
    <property type="evidence" value="ECO:0007669"/>
    <property type="project" value="UniProtKB-KW"/>
</dbReference>
<evidence type="ECO:0000259" key="6">
    <source>
        <dbReference type="Pfam" id="PF04542"/>
    </source>
</evidence>
<evidence type="ECO:0000256" key="4">
    <source>
        <dbReference type="ARBA" id="ARBA00023125"/>
    </source>
</evidence>
<keyword evidence="4" id="KW-0238">DNA-binding</keyword>
<dbReference type="SUPFAM" id="SSF88946">
    <property type="entry name" value="Sigma2 domain of RNA polymerase sigma factors"/>
    <property type="match status" value="1"/>
</dbReference>
<dbReference type="InterPro" id="IPR013325">
    <property type="entry name" value="RNA_pol_sigma_r2"/>
</dbReference>
<feature type="domain" description="RNA polymerase sigma-70 region 4" evidence="7">
    <location>
        <begin position="118"/>
        <end position="167"/>
    </location>
</feature>
<dbReference type="InterPro" id="IPR014284">
    <property type="entry name" value="RNA_pol_sigma-70_dom"/>
</dbReference>
<dbReference type="CDD" id="cd06171">
    <property type="entry name" value="Sigma70_r4"/>
    <property type="match status" value="1"/>
</dbReference>
<keyword evidence="5" id="KW-0804">Transcription</keyword>
<dbReference type="GO" id="GO:0006352">
    <property type="term" value="P:DNA-templated transcription initiation"/>
    <property type="evidence" value="ECO:0007669"/>
    <property type="project" value="InterPro"/>
</dbReference>
<feature type="domain" description="RNA polymerase sigma-70 region 2" evidence="6">
    <location>
        <begin position="17"/>
        <end position="82"/>
    </location>
</feature>
<dbReference type="Gene3D" id="1.10.10.10">
    <property type="entry name" value="Winged helix-like DNA-binding domain superfamily/Winged helix DNA-binding domain"/>
    <property type="match status" value="1"/>
</dbReference>
<dbReference type="InterPro" id="IPR036388">
    <property type="entry name" value="WH-like_DNA-bd_sf"/>
</dbReference>
<keyword evidence="2" id="KW-0805">Transcription regulation</keyword>
<dbReference type="Pfam" id="PF04542">
    <property type="entry name" value="Sigma70_r2"/>
    <property type="match status" value="1"/>
</dbReference>
<dbReference type="NCBIfam" id="TIGR02937">
    <property type="entry name" value="sigma70-ECF"/>
    <property type="match status" value="1"/>
</dbReference>
<dbReference type="InterPro" id="IPR039425">
    <property type="entry name" value="RNA_pol_sigma-70-like"/>
</dbReference>
<evidence type="ECO:0000313" key="9">
    <source>
        <dbReference type="Proteomes" id="UP000320496"/>
    </source>
</evidence>
<dbReference type="RefSeq" id="WP_197443797.1">
    <property type="nucleotide sequence ID" value="NZ_CP036275.1"/>
</dbReference>
<protein>
    <submittedName>
        <fullName evidence="8">ECF RNA polymerase sigma factor RpoE</fullName>
    </submittedName>
</protein>
<gene>
    <name evidence="8" type="primary">rpoE_6</name>
    <name evidence="8" type="ORF">Mal4_50780</name>
</gene>
<dbReference type="InterPro" id="IPR013324">
    <property type="entry name" value="RNA_pol_sigma_r3/r4-like"/>
</dbReference>
<proteinExistence type="inferred from homology"/>
<keyword evidence="3" id="KW-0731">Sigma factor</keyword>
<dbReference type="InterPro" id="IPR007627">
    <property type="entry name" value="RNA_pol_sigma70_r2"/>
</dbReference>
<evidence type="ECO:0000256" key="2">
    <source>
        <dbReference type="ARBA" id="ARBA00023015"/>
    </source>
</evidence>
<comment type="similarity">
    <text evidence="1">Belongs to the sigma-70 factor family. ECF subfamily.</text>
</comment>
<sequence length="173" mass="19980">MPIEGDRRSDETVLGALYEQQAHRLQAFLTGILRDPELAREAVQSTFRKALESAGNVRPESLKAWLFQVAYNEALALRRRQGIEAKSLRRLSWIHRSDPPGAEEQMILEESFERVRAALQKLPQEQARVVRLRIEQDWTFARIAEELDVPLGTVLTRMRLALQKLRKQLEAPE</sequence>
<evidence type="ECO:0000313" key="8">
    <source>
        <dbReference type="EMBL" id="QDU40718.1"/>
    </source>
</evidence>
<accession>A0A517ZE12</accession>
<dbReference type="GO" id="GO:0016987">
    <property type="term" value="F:sigma factor activity"/>
    <property type="evidence" value="ECO:0007669"/>
    <property type="project" value="UniProtKB-KW"/>
</dbReference>
<reference evidence="8 9" key="1">
    <citation type="submission" date="2019-02" db="EMBL/GenBank/DDBJ databases">
        <title>Deep-cultivation of Planctomycetes and their phenomic and genomic characterization uncovers novel biology.</title>
        <authorList>
            <person name="Wiegand S."/>
            <person name="Jogler M."/>
            <person name="Boedeker C."/>
            <person name="Pinto D."/>
            <person name="Vollmers J."/>
            <person name="Rivas-Marin E."/>
            <person name="Kohn T."/>
            <person name="Peeters S.H."/>
            <person name="Heuer A."/>
            <person name="Rast P."/>
            <person name="Oberbeckmann S."/>
            <person name="Bunk B."/>
            <person name="Jeske O."/>
            <person name="Meyerdierks A."/>
            <person name="Storesund J.E."/>
            <person name="Kallscheuer N."/>
            <person name="Luecker S."/>
            <person name="Lage O.M."/>
            <person name="Pohl T."/>
            <person name="Merkel B.J."/>
            <person name="Hornburger P."/>
            <person name="Mueller R.-W."/>
            <person name="Bruemmer F."/>
            <person name="Labrenz M."/>
            <person name="Spormann A.M."/>
            <person name="Op den Camp H."/>
            <person name="Overmann J."/>
            <person name="Amann R."/>
            <person name="Jetten M.S.M."/>
            <person name="Mascher T."/>
            <person name="Medema M.H."/>
            <person name="Devos D.P."/>
            <person name="Kaster A.-K."/>
            <person name="Ovreas L."/>
            <person name="Rohde M."/>
            <person name="Galperin M.Y."/>
            <person name="Jogler C."/>
        </authorList>
    </citation>
    <scope>NUCLEOTIDE SEQUENCE [LARGE SCALE GENOMIC DNA]</scope>
    <source>
        <strain evidence="8 9">Mal4</strain>
    </source>
</reference>
<dbReference type="Gene3D" id="1.10.1740.10">
    <property type="match status" value="1"/>
</dbReference>
<dbReference type="SUPFAM" id="SSF88659">
    <property type="entry name" value="Sigma3 and sigma4 domains of RNA polymerase sigma factors"/>
    <property type="match status" value="1"/>
</dbReference>
<organism evidence="8 9">
    <name type="scientific">Maioricimonas rarisocia</name>
    <dbReference type="NCBI Taxonomy" id="2528026"/>
    <lineage>
        <taxon>Bacteria</taxon>
        <taxon>Pseudomonadati</taxon>
        <taxon>Planctomycetota</taxon>
        <taxon>Planctomycetia</taxon>
        <taxon>Planctomycetales</taxon>
        <taxon>Planctomycetaceae</taxon>
        <taxon>Maioricimonas</taxon>
    </lineage>
</organism>
<dbReference type="EMBL" id="CP036275">
    <property type="protein sequence ID" value="QDU40718.1"/>
    <property type="molecule type" value="Genomic_DNA"/>
</dbReference>
<dbReference type="PANTHER" id="PTHR43133:SF62">
    <property type="entry name" value="RNA POLYMERASE SIGMA FACTOR SIGZ"/>
    <property type="match status" value="1"/>
</dbReference>
<dbReference type="InterPro" id="IPR007630">
    <property type="entry name" value="RNA_pol_sigma70_r4"/>
</dbReference>
<dbReference type="AlphaFoldDB" id="A0A517ZE12"/>
<evidence type="ECO:0000259" key="7">
    <source>
        <dbReference type="Pfam" id="PF04545"/>
    </source>
</evidence>
<keyword evidence="9" id="KW-1185">Reference proteome</keyword>